<dbReference type="EMBL" id="CM020619">
    <property type="protein sequence ID" value="KAK1866268.1"/>
    <property type="molecule type" value="Genomic_DNA"/>
</dbReference>
<proteinExistence type="predicted"/>
<organism evidence="1 2">
    <name type="scientific">Pyropia yezoensis</name>
    <name type="common">Susabi-nori</name>
    <name type="synonym">Porphyra yezoensis</name>
    <dbReference type="NCBI Taxonomy" id="2788"/>
    <lineage>
        <taxon>Eukaryota</taxon>
        <taxon>Rhodophyta</taxon>
        <taxon>Bangiophyceae</taxon>
        <taxon>Bangiales</taxon>
        <taxon>Bangiaceae</taxon>
        <taxon>Pyropia</taxon>
    </lineage>
</organism>
<comment type="caution">
    <text evidence="1">The sequence shown here is derived from an EMBL/GenBank/DDBJ whole genome shotgun (WGS) entry which is preliminary data.</text>
</comment>
<name>A0ACC3C927_PYRYE</name>
<sequence length="302" mass="33294">MSVTTDEDATVSSAEDAVGGADQVGVGIRQLGMRNDSGRSVLHLWARLLPPGMFDGHRSAMVAPDDLLFHGITKRLVTGTFRLLDVSQRRRVGVSLREALARSHYPTTTVYNAKLDKVSSVGISEWAATLTVFATVLRRTLHSATRSATAAVTPLLTAMEVIDCFSDMVCPAYFFPRLDMDGETACRARLSTADLQSKAEEFFSLVHAACLREDAAVKAFGMMLDTPNLHRLRELVDHVIPALLHIRHAQELLFENAHQPLKRAVLSGNGRADARRAMARYVHDELAARLRLDFTFFEVPPA</sequence>
<dbReference type="Proteomes" id="UP000798662">
    <property type="component" value="Chromosome 2"/>
</dbReference>
<keyword evidence="2" id="KW-1185">Reference proteome</keyword>
<reference evidence="1" key="1">
    <citation type="submission" date="2019-11" db="EMBL/GenBank/DDBJ databases">
        <title>Nori genome reveals adaptations in red seaweeds to the harsh intertidal environment.</title>
        <authorList>
            <person name="Wang D."/>
            <person name="Mao Y."/>
        </authorList>
    </citation>
    <scope>NUCLEOTIDE SEQUENCE</scope>
    <source>
        <tissue evidence="1">Gametophyte</tissue>
    </source>
</reference>
<evidence type="ECO:0000313" key="2">
    <source>
        <dbReference type="Proteomes" id="UP000798662"/>
    </source>
</evidence>
<evidence type="ECO:0000313" key="1">
    <source>
        <dbReference type="EMBL" id="KAK1866268.1"/>
    </source>
</evidence>
<protein>
    <submittedName>
        <fullName evidence="1">Uncharacterized protein</fullName>
    </submittedName>
</protein>
<gene>
    <name evidence="1" type="ORF">I4F81_008788</name>
</gene>
<accession>A0ACC3C927</accession>